<protein>
    <submittedName>
        <fullName evidence="1">Uncharacterized protein</fullName>
    </submittedName>
</protein>
<accession>A0ACB9BTG7</accession>
<comment type="caution">
    <text evidence="1">The sequence shown here is derived from an EMBL/GenBank/DDBJ whole genome shotgun (WGS) entry which is preliminary data.</text>
</comment>
<organism evidence="1 2">
    <name type="scientific">Smallanthus sonchifolius</name>
    <dbReference type="NCBI Taxonomy" id="185202"/>
    <lineage>
        <taxon>Eukaryota</taxon>
        <taxon>Viridiplantae</taxon>
        <taxon>Streptophyta</taxon>
        <taxon>Embryophyta</taxon>
        <taxon>Tracheophyta</taxon>
        <taxon>Spermatophyta</taxon>
        <taxon>Magnoliopsida</taxon>
        <taxon>eudicotyledons</taxon>
        <taxon>Gunneridae</taxon>
        <taxon>Pentapetalae</taxon>
        <taxon>asterids</taxon>
        <taxon>campanulids</taxon>
        <taxon>Asterales</taxon>
        <taxon>Asteraceae</taxon>
        <taxon>Asteroideae</taxon>
        <taxon>Heliantheae alliance</taxon>
        <taxon>Millerieae</taxon>
        <taxon>Smallanthus</taxon>
    </lineage>
</organism>
<keyword evidence="2" id="KW-1185">Reference proteome</keyword>
<proteinExistence type="predicted"/>
<dbReference type="EMBL" id="CM042039">
    <property type="protein sequence ID" value="KAI3725342.1"/>
    <property type="molecule type" value="Genomic_DNA"/>
</dbReference>
<reference evidence="2" key="1">
    <citation type="journal article" date="2022" name="Mol. Ecol. Resour.">
        <title>The genomes of chicory, endive, great burdock and yacon provide insights into Asteraceae palaeo-polyploidization history and plant inulin production.</title>
        <authorList>
            <person name="Fan W."/>
            <person name="Wang S."/>
            <person name="Wang H."/>
            <person name="Wang A."/>
            <person name="Jiang F."/>
            <person name="Liu H."/>
            <person name="Zhao H."/>
            <person name="Xu D."/>
            <person name="Zhang Y."/>
        </authorList>
    </citation>
    <scope>NUCLEOTIDE SEQUENCE [LARGE SCALE GENOMIC DNA]</scope>
    <source>
        <strain evidence="2">cv. Yunnan</strain>
    </source>
</reference>
<gene>
    <name evidence="1" type="ORF">L1987_65128</name>
</gene>
<dbReference type="Proteomes" id="UP001056120">
    <property type="component" value="Linkage Group LG22"/>
</dbReference>
<sequence length="298" mass="32377">MAAVTVSKEVPEIVSLPLQTVQQVLMTTPIQTESVTITLTTIETTTIPTTIPTTTLQPISQPYVYGDFTQEFDFDEIFSFPTHTAEASLSRDPDPRDASIITPESQVAGLLETVRKSREDSEAQQAKINSLLLEVTGERGKEKKKEKPKPSGDEACHPVDLTKDDDKDKDPEAGPSGGEQQALAIVPISVVSMAEREYTQHRGSGDIAGAGGSENGKSSADVLYDLSDEVILMIEPDYSKEAQTDALSNLEEVEIESDEEWDVDDEDVVAEFPKGDGEGVYKLEDGESFEAPAFEAAF</sequence>
<name>A0ACB9BTG7_9ASTR</name>
<evidence type="ECO:0000313" key="1">
    <source>
        <dbReference type="EMBL" id="KAI3725342.1"/>
    </source>
</evidence>
<evidence type="ECO:0000313" key="2">
    <source>
        <dbReference type="Proteomes" id="UP001056120"/>
    </source>
</evidence>
<reference evidence="1 2" key="2">
    <citation type="journal article" date="2022" name="Mol. Ecol. Resour.">
        <title>The genomes of chicory, endive, great burdock and yacon provide insights into Asteraceae paleo-polyploidization history and plant inulin production.</title>
        <authorList>
            <person name="Fan W."/>
            <person name="Wang S."/>
            <person name="Wang H."/>
            <person name="Wang A."/>
            <person name="Jiang F."/>
            <person name="Liu H."/>
            <person name="Zhao H."/>
            <person name="Xu D."/>
            <person name="Zhang Y."/>
        </authorList>
    </citation>
    <scope>NUCLEOTIDE SEQUENCE [LARGE SCALE GENOMIC DNA]</scope>
    <source>
        <strain evidence="2">cv. Yunnan</strain>
        <tissue evidence="1">Leaves</tissue>
    </source>
</reference>